<feature type="compositionally biased region" description="Polar residues" evidence="1">
    <location>
        <begin position="38"/>
        <end position="52"/>
    </location>
</feature>
<dbReference type="AlphaFoldDB" id="A0A9N9CTB8"/>
<gene>
    <name evidence="2" type="ORF">RFULGI_LOCUS6980</name>
</gene>
<evidence type="ECO:0000313" key="2">
    <source>
        <dbReference type="EMBL" id="CAG8611084.1"/>
    </source>
</evidence>
<dbReference type="EMBL" id="CAJVPZ010009624">
    <property type="protein sequence ID" value="CAG8611084.1"/>
    <property type="molecule type" value="Genomic_DNA"/>
</dbReference>
<proteinExistence type="predicted"/>
<organism evidence="2 3">
    <name type="scientific">Racocetra fulgida</name>
    <dbReference type="NCBI Taxonomy" id="60492"/>
    <lineage>
        <taxon>Eukaryota</taxon>
        <taxon>Fungi</taxon>
        <taxon>Fungi incertae sedis</taxon>
        <taxon>Mucoromycota</taxon>
        <taxon>Glomeromycotina</taxon>
        <taxon>Glomeromycetes</taxon>
        <taxon>Diversisporales</taxon>
        <taxon>Gigasporaceae</taxon>
        <taxon>Racocetra</taxon>
    </lineage>
</organism>
<protein>
    <submittedName>
        <fullName evidence="2">13843_t:CDS:1</fullName>
    </submittedName>
</protein>
<feature type="compositionally biased region" description="Polar residues" evidence="1">
    <location>
        <begin position="113"/>
        <end position="125"/>
    </location>
</feature>
<keyword evidence="3" id="KW-1185">Reference proteome</keyword>
<feature type="region of interest" description="Disordered" evidence="1">
    <location>
        <begin position="1"/>
        <end position="53"/>
    </location>
</feature>
<feature type="compositionally biased region" description="Low complexity" evidence="1">
    <location>
        <begin position="103"/>
        <end position="112"/>
    </location>
</feature>
<dbReference type="Proteomes" id="UP000789396">
    <property type="component" value="Unassembled WGS sequence"/>
</dbReference>
<reference evidence="2" key="1">
    <citation type="submission" date="2021-06" db="EMBL/GenBank/DDBJ databases">
        <authorList>
            <person name="Kallberg Y."/>
            <person name="Tangrot J."/>
            <person name="Rosling A."/>
        </authorList>
    </citation>
    <scope>NUCLEOTIDE SEQUENCE</scope>
    <source>
        <strain evidence="2">IN212</strain>
    </source>
</reference>
<name>A0A9N9CTB8_9GLOM</name>
<sequence length="140" mass="14906">MSDSDSIHSTDVPPPVPPKDDIRPALPPKDLPKAFSFTGPSNSSDLNDATTKNRTKRLSLFPALGSLFTPSTTKANTNDVPRISSHSESINTANVVPITISSTSSSATSLIAPQTTDDGNDTQSPKVKRSKSITNLFRKI</sequence>
<feature type="non-terminal residue" evidence="2">
    <location>
        <position position="140"/>
    </location>
</feature>
<comment type="caution">
    <text evidence="2">The sequence shown here is derived from an EMBL/GenBank/DDBJ whole genome shotgun (WGS) entry which is preliminary data.</text>
</comment>
<accession>A0A9N9CTB8</accession>
<feature type="region of interest" description="Disordered" evidence="1">
    <location>
        <begin position="68"/>
        <end position="87"/>
    </location>
</feature>
<feature type="region of interest" description="Disordered" evidence="1">
    <location>
        <begin position="103"/>
        <end position="134"/>
    </location>
</feature>
<evidence type="ECO:0000313" key="3">
    <source>
        <dbReference type="Proteomes" id="UP000789396"/>
    </source>
</evidence>
<evidence type="ECO:0000256" key="1">
    <source>
        <dbReference type="SAM" id="MobiDB-lite"/>
    </source>
</evidence>